<reference evidence="2 3" key="1">
    <citation type="submission" date="2021-08" db="EMBL/GenBank/DDBJ databases">
        <title>complete genome sequencing of Deefgea sp. D25.</title>
        <authorList>
            <person name="Bae J.-W."/>
            <person name="Gim D.-H."/>
        </authorList>
    </citation>
    <scope>NUCLEOTIDE SEQUENCE [LARGE SCALE GENOMIC DNA]</scope>
    <source>
        <strain evidence="2 3">D25</strain>
    </source>
</reference>
<dbReference type="SUPFAM" id="SSF159894">
    <property type="entry name" value="YgaC/TfoX-N like"/>
    <property type="match status" value="1"/>
</dbReference>
<evidence type="ECO:0000313" key="3">
    <source>
        <dbReference type="Proteomes" id="UP000825679"/>
    </source>
</evidence>
<name>A0ABX8Z7R0_9NEIS</name>
<accession>A0ABX8Z7R0</accession>
<protein>
    <submittedName>
        <fullName evidence="2">TfoX/Sxy family protein</fullName>
    </submittedName>
</protein>
<proteinExistence type="predicted"/>
<dbReference type="InterPro" id="IPR047525">
    <property type="entry name" value="TfoX-like"/>
</dbReference>
<dbReference type="PANTHER" id="PTHR36121">
    <property type="entry name" value="PROTEIN SXY"/>
    <property type="match status" value="1"/>
</dbReference>
<organism evidence="2 3">
    <name type="scientific">Deefgea tanakiae</name>
    <dbReference type="NCBI Taxonomy" id="2865840"/>
    <lineage>
        <taxon>Bacteria</taxon>
        <taxon>Pseudomonadati</taxon>
        <taxon>Pseudomonadota</taxon>
        <taxon>Betaproteobacteria</taxon>
        <taxon>Neisseriales</taxon>
        <taxon>Chitinibacteraceae</taxon>
        <taxon>Deefgea</taxon>
    </lineage>
</organism>
<dbReference type="PANTHER" id="PTHR36121:SF1">
    <property type="entry name" value="PROTEIN SXY"/>
    <property type="match status" value="1"/>
</dbReference>
<gene>
    <name evidence="2" type="ORF">K4H28_12970</name>
</gene>
<dbReference type="Gene3D" id="3.30.1460.30">
    <property type="entry name" value="YgaC/TfoX-N like chaperone"/>
    <property type="match status" value="1"/>
</dbReference>
<evidence type="ECO:0000259" key="1">
    <source>
        <dbReference type="Pfam" id="PF04993"/>
    </source>
</evidence>
<dbReference type="EMBL" id="CP081150">
    <property type="protein sequence ID" value="QZA77190.1"/>
    <property type="molecule type" value="Genomic_DNA"/>
</dbReference>
<feature type="domain" description="TfoX N-terminal" evidence="1">
    <location>
        <begin position="14"/>
        <end position="106"/>
    </location>
</feature>
<evidence type="ECO:0000313" key="2">
    <source>
        <dbReference type="EMBL" id="QZA77190.1"/>
    </source>
</evidence>
<sequence>MARRSEYVDYLLDELAPLGKLRAKAMFGGFGLYCDELFFALVAEDMVYFKVDDVNRPRFIAEHLAPFCFAMKDGRSQTMSYYPLPESALESQAELLDWAKEGVAAALRAKRPTRR</sequence>
<dbReference type="Pfam" id="PF04993">
    <property type="entry name" value="TfoX_N"/>
    <property type="match status" value="1"/>
</dbReference>
<dbReference type="InterPro" id="IPR007076">
    <property type="entry name" value="TfoX_N"/>
</dbReference>
<dbReference type="RefSeq" id="WP_221005573.1">
    <property type="nucleotide sequence ID" value="NZ_CP081150.1"/>
</dbReference>
<dbReference type="Proteomes" id="UP000825679">
    <property type="component" value="Chromosome"/>
</dbReference>
<keyword evidence="3" id="KW-1185">Reference proteome</keyword>